<dbReference type="OrthoDB" id="6275927at2759"/>
<organism evidence="6 7">
    <name type="scientific">Dimorphilus gyrociliatus</name>
    <dbReference type="NCBI Taxonomy" id="2664684"/>
    <lineage>
        <taxon>Eukaryota</taxon>
        <taxon>Metazoa</taxon>
        <taxon>Spiralia</taxon>
        <taxon>Lophotrochozoa</taxon>
        <taxon>Annelida</taxon>
        <taxon>Polychaeta</taxon>
        <taxon>Polychaeta incertae sedis</taxon>
        <taxon>Dinophilidae</taxon>
        <taxon>Dimorphilus</taxon>
    </lineage>
</organism>
<dbReference type="GO" id="GO:0006367">
    <property type="term" value="P:transcription initiation at RNA polymerase II promoter"/>
    <property type="evidence" value="ECO:0007669"/>
    <property type="project" value="InterPro"/>
</dbReference>
<dbReference type="Pfam" id="PF03153">
    <property type="entry name" value="TFIIA"/>
    <property type="match status" value="2"/>
</dbReference>
<dbReference type="FunFam" id="1.10.287.100:FF:000001">
    <property type="entry name" value="Transcription initiation factor IIA subunit"/>
    <property type="match status" value="1"/>
</dbReference>
<dbReference type="PANTHER" id="PTHR12694">
    <property type="entry name" value="TRANSCRIPTION INITIATION FACTOR IIA SUBUNIT 1"/>
    <property type="match status" value="1"/>
</dbReference>
<evidence type="ECO:0000256" key="3">
    <source>
        <dbReference type="ARBA" id="ARBA00023163"/>
    </source>
</evidence>
<evidence type="ECO:0000256" key="2">
    <source>
        <dbReference type="ARBA" id="ARBA00010059"/>
    </source>
</evidence>
<evidence type="ECO:0000313" key="6">
    <source>
        <dbReference type="EMBL" id="CAD5121456.1"/>
    </source>
</evidence>
<evidence type="ECO:0000256" key="4">
    <source>
        <dbReference type="ARBA" id="ARBA00023242"/>
    </source>
</evidence>
<name>A0A7I8VYQ2_9ANNE</name>
<dbReference type="GO" id="GO:0005672">
    <property type="term" value="C:transcription factor TFIIA complex"/>
    <property type="evidence" value="ECO:0007669"/>
    <property type="project" value="InterPro"/>
</dbReference>
<keyword evidence="4" id="KW-0539">Nucleus</keyword>
<dbReference type="Gene3D" id="1.10.287.100">
    <property type="match status" value="1"/>
</dbReference>
<dbReference type="SUPFAM" id="SSF47396">
    <property type="entry name" value="Transcription factor IIA (TFIIA), alpha-helical domain"/>
    <property type="match status" value="1"/>
</dbReference>
<feature type="compositionally biased region" description="Acidic residues" evidence="5">
    <location>
        <begin position="194"/>
        <end position="209"/>
    </location>
</feature>
<comment type="similarity">
    <text evidence="2">Belongs to the TFIIA subunit 1 family.</text>
</comment>
<dbReference type="CDD" id="cd07976">
    <property type="entry name" value="TFIIA_alpha_beta_like"/>
    <property type="match status" value="1"/>
</dbReference>
<keyword evidence="7" id="KW-1185">Reference proteome</keyword>
<dbReference type="Proteomes" id="UP000549394">
    <property type="component" value="Unassembled WGS sequence"/>
</dbReference>
<evidence type="ECO:0000256" key="1">
    <source>
        <dbReference type="ARBA" id="ARBA00004123"/>
    </source>
</evidence>
<dbReference type="PANTHER" id="PTHR12694:SF8">
    <property type="entry name" value="TRANSCRIPTION INITIATION FACTOR IIA SUBUNIT 1"/>
    <property type="match status" value="1"/>
</dbReference>
<protein>
    <submittedName>
        <fullName evidence="6">DgyrCDS9963</fullName>
    </submittedName>
</protein>
<dbReference type="AlphaFoldDB" id="A0A7I8VYQ2"/>
<sequence length="276" mass="30424">MSGSSSQNPTGKIYQSVIDDVINNVREAFQDEGYDENVLHELRQLWEGKLKKSKVVEFSGTETKSAPVYLQSVIQPGTQQTVYPTLTTSGQAGASAAMQIPVSLSQNLIQINGQNFLIQSGSQNLMVGQNNQQNRINQVDGTADDESGKGSDDETLPSKSQITEHKARRKGKKVEIIIQHDGANDSSSSSDSNSSDESEKDEEEEEQGEEEKSLNSGDDVSEEDTGSLFEVDNLVVCLYDKINRNKTKWKFTLKDGIMNLKGKDYVFQKATGDADW</sequence>
<dbReference type="EMBL" id="CAJFCJ010000014">
    <property type="protein sequence ID" value="CAD5121456.1"/>
    <property type="molecule type" value="Genomic_DNA"/>
</dbReference>
<accession>A0A7I8VYQ2</accession>
<reference evidence="6 7" key="1">
    <citation type="submission" date="2020-08" db="EMBL/GenBank/DDBJ databases">
        <authorList>
            <person name="Hejnol A."/>
        </authorList>
    </citation>
    <scope>NUCLEOTIDE SEQUENCE [LARGE SCALE GENOMIC DNA]</scope>
</reference>
<dbReference type="SMART" id="SM01371">
    <property type="entry name" value="TFIIA"/>
    <property type="match status" value="1"/>
</dbReference>
<proteinExistence type="inferred from homology"/>
<dbReference type="InterPro" id="IPR004855">
    <property type="entry name" value="TFIIA_asu/bsu"/>
</dbReference>
<dbReference type="Gene3D" id="2.30.18.10">
    <property type="entry name" value="Transcription factor IIA (TFIIA), beta-barrel domain"/>
    <property type="match status" value="1"/>
</dbReference>
<gene>
    <name evidence="6" type="ORF">DGYR_LOCUS9406</name>
</gene>
<dbReference type="InterPro" id="IPR009088">
    <property type="entry name" value="TFIIA_b-brl"/>
</dbReference>
<evidence type="ECO:0000256" key="5">
    <source>
        <dbReference type="SAM" id="MobiDB-lite"/>
    </source>
</evidence>
<comment type="subcellular location">
    <subcellularLocation>
        <location evidence="1">Nucleus</location>
    </subcellularLocation>
</comment>
<comment type="caution">
    <text evidence="6">The sequence shown here is derived from an EMBL/GenBank/DDBJ whole genome shotgun (WGS) entry which is preliminary data.</text>
</comment>
<keyword evidence="3" id="KW-0804">Transcription</keyword>
<dbReference type="SUPFAM" id="SSF50784">
    <property type="entry name" value="Transcription factor IIA (TFIIA), beta-barrel domain"/>
    <property type="match status" value="1"/>
</dbReference>
<feature type="region of interest" description="Disordered" evidence="5">
    <location>
        <begin position="139"/>
        <end position="225"/>
    </location>
</feature>
<evidence type="ECO:0000313" key="7">
    <source>
        <dbReference type="Proteomes" id="UP000549394"/>
    </source>
</evidence>